<evidence type="ECO:0000313" key="3">
    <source>
        <dbReference type="EMBL" id="ORB76942.1"/>
    </source>
</evidence>
<keyword evidence="4" id="KW-1185">Reference proteome</keyword>
<dbReference type="Pfam" id="PF13450">
    <property type="entry name" value="NAD_binding_8"/>
    <property type="match status" value="1"/>
</dbReference>
<comment type="caution">
    <text evidence="3">The sequence shown here is derived from an EMBL/GenBank/DDBJ whole genome shotgun (WGS) entry which is preliminary data.</text>
</comment>
<dbReference type="EMBL" id="MVIL01000360">
    <property type="protein sequence ID" value="ORB76942.1"/>
    <property type="molecule type" value="Genomic_DNA"/>
</dbReference>
<feature type="region of interest" description="Disordered" evidence="2">
    <location>
        <begin position="71"/>
        <end position="119"/>
    </location>
</feature>
<dbReference type="InterPro" id="IPR036188">
    <property type="entry name" value="FAD/NAD-bd_sf"/>
</dbReference>
<protein>
    <submittedName>
        <fullName evidence="3">Choline dehydrogenase</fullName>
    </submittedName>
</protein>
<sequence length="119" mass="12030">MEGNPQVTKSSETFDYVVVGGGSSGSVVAARLAQAGADVLLLEAGVSDRRIDVRIPAAVGIAYQKVNWKYPAEPDPSRTGKPASWMAGKVLGGGGSRPSCVCGRGERAGWGGGGENGGP</sequence>
<evidence type="ECO:0000256" key="1">
    <source>
        <dbReference type="ARBA" id="ARBA00010790"/>
    </source>
</evidence>
<name>A0ABX3TDR4_9MYCO</name>
<gene>
    <name evidence="3" type="ORF">BST46_27300</name>
</gene>
<dbReference type="Gene3D" id="3.50.50.60">
    <property type="entry name" value="FAD/NAD(P)-binding domain"/>
    <property type="match status" value="1"/>
</dbReference>
<dbReference type="SUPFAM" id="SSF51905">
    <property type="entry name" value="FAD/NAD(P)-binding domain"/>
    <property type="match status" value="1"/>
</dbReference>
<evidence type="ECO:0000313" key="4">
    <source>
        <dbReference type="Proteomes" id="UP000192847"/>
    </source>
</evidence>
<organism evidence="3 4">
    <name type="scientific">Mycobacterium timonense</name>
    <dbReference type="NCBI Taxonomy" id="701043"/>
    <lineage>
        <taxon>Bacteria</taxon>
        <taxon>Bacillati</taxon>
        <taxon>Actinomycetota</taxon>
        <taxon>Actinomycetes</taxon>
        <taxon>Mycobacteriales</taxon>
        <taxon>Mycobacteriaceae</taxon>
        <taxon>Mycobacterium</taxon>
        <taxon>Mycobacterium avium complex (MAC)</taxon>
    </lineage>
</organism>
<proteinExistence type="inferred from homology"/>
<comment type="similarity">
    <text evidence="1">Belongs to the GMC oxidoreductase family.</text>
</comment>
<accession>A0ABX3TDR4</accession>
<dbReference type="PANTHER" id="PTHR11552">
    <property type="entry name" value="GLUCOSE-METHANOL-CHOLINE GMC OXIDOREDUCTASE"/>
    <property type="match status" value="1"/>
</dbReference>
<dbReference type="PANTHER" id="PTHR11552:SF147">
    <property type="entry name" value="CHOLINE DEHYDROGENASE, MITOCHONDRIAL"/>
    <property type="match status" value="1"/>
</dbReference>
<dbReference type="Proteomes" id="UP000192847">
    <property type="component" value="Unassembled WGS sequence"/>
</dbReference>
<feature type="compositionally biased region" description="Gly residues" evidence="2">
    <location>
        <begin position="108"/>
        <end position="119"/>
    </location>
</feature>
<evidence type="ECO:0000256" key="2">
    <source>
        <dbReference type="SAM" id="MobiDB-lite"/>
    </source>
</evidence>
<reference evidence="3 4" key="1">
    <citation type="submission" date="2017-02" db="EMBL/GenBank/DDBJ databases">
        <title>The new phylogeny of genus Mycobacterium.</title>
        <authorList>
            <person name="Tortoli E."/>
            <person name="Trovato A."/>
            <person name="Cirillo D.M."/>
        </authorList>
    </citation>
    <scope>NUCLEOTIDE SEQUENCE [LARGE SCALE GENOMIC DNA]</scope>
    <source>
        <strain evidence="3 4">CCUG 56329</strain>
    </source>
</reference>
<dbReference type="InterPro" id="IPR012132">
    <property type="entry name" value="GMC_OxRdtase"/>
</dbReference>
<feature type="non-terminal residue" evidence="3">
    <location>
        <position position="119"/>
    </location>
</feature>